<evidence type="ECO:0000313" key="3">
    <source>
        <dbReference type="Proteomes" id="UP000654345"/>
    </source>
</evidence>
<evidence type="ECO:0000313" key="2">
    <source>
        <dbReference type="EMBL" id="GHO56636.1"/>
    </source>
</evidence>
<organism evidence="2 3">
    <name type="scientific">Ktedonobacter robiniae</name>
    <dbReference type="NCBI Taxonomy" id="2778365"/>
    <lineage>
        <taxon>Bacteria</taxon>
        <taxon>Bacillati</taxon>
        <taxon>Chloroflexota</taxon>
        <taxon>Ktedonobacteria</taxon>
        <taxon>Ktedonobacterales</taxon>
        <taxon>Ktedonobacteraceae</taxon>
        <taxon>Ktedonobacter</taxon>
    </lineage>
</organism>
<name>A0ABQ3UV10_9CHLR</name>
<keyword evidence="3" id="KW-1185">Reference proteome</keyword>
<protein>
    <recommendedName>
        <fullName evidence="1">Helix-turn-helix domain-containing protein</fullName>
    </recommendedName>
</protein>
<proteinExistence type="predicted"/>
<dbReference type="RefSeq" id="WP_201373105.1">
    <property type="nucleotide sequence ID" value="NZ_BNJG01000002.1"/>
</dbReference>
<dbReference type="InterPro" id="IPR010093">
    <property type="entry name" value="SinI_DNA-bd"/>
</dbReference>
<evidence type="ECO:0000259" key="1">
    <source>
        <dbReference type="Pfam" id="PF12728"/>
    </source>
</evidence>
<reference evidence="2 3" key="1">
    <citation type="journal article" date="2021" name="Int. J. Syst. Evol. Microbiol.">
        <title>Reticulibacter mediterranei gen. nov., sp. nov., within the new family Reticulibacteraceae fam. nov., and Ktedonospora formicarum gen. nov., sp. nov., Ktedonobacter robiniae sp. nov., Dictyobacter formicarum sp. nov. and Dictyobacter arantiisoli sp. nov., belonging to the class Ktedonobacteria.</title>
        <authorList>
            <person name="Yabe S."/>
            <person name="Zheng Y."/>
            <person name="Wang C.M."/>
            <person name="Sakai Y."/>
            <person name="Abe K."/>
            <person name="Yokota A."/>
            <person name="Donadio S."/>
            <person name="Cavaletti L."/>
            <person name="Monciardini P."/>
        </authorList>
    </citation>
    <scope>NUCLEOTIDE SEQUENCE [LARGE SCALE GENOMIC DNA]</scope>
    <source>
        <strain evidence="2 3">SOSP1-30</strain>
    </source>
</reference>
<dbReference type="Proteomes" id="UP000654345">
    <property type="component" value="Unassembled WGS sequence"/>
</dbReference>
<gene>
    <name evidence="2" type="ORF">KSB_51110</name>
</gene>
<dbReference type="NCBIfam" id="TIGR01764">
    <property type="entry name" value="excise"/>
    <property type="match status" value="1"/>
</dbReference>
<sequence length="62" mass="7297">MADELLTIDQVASELQLHPDTIRRYIREKRLRATRVGGRLRVRRSELDRFLSEGETSEDNLD</sequence>
<dbReference type="InterPro" id="IPR041657">
    <property type="entry name" value="HTH_17"/>
</dbReference>
<dbReference type="Pfam" id="PF12728">
    <property type="entry name" value="HTH_17"/>
    <property type="match status" value="1"/>
</dbReference>
<comment type="caution">
    <text evidence="2">The sequence shown here is derived from an EMBL/GenBank/DDBJ whole genome shotgun (WGS) entry which is preliminary data.</text>
</comment>
<dbReference type="EMBL" id="BNJG01000002">
    <property type="protein sequence ID" value="GHO56636.1"/>
    <property type="molecule type" value="Genomic_DNA"/>
</dbReference>
<dbReference type="InterPro" id="IPR009061">
    <property type="entry name" value="DNA-bd_dom_put_sf"/>
</dbReference>
<accession>A0ABQ3UV10</accession>
<feature type="domain" description="Helix-turn-helix" evidence="1">
    <location>
        <begin position="5"/>
        <end position="53"/>
    </location>
</feature>
<dbReference type="SUPFAM" id="SSF46955">
    <property type="entry name" value="Putative DNA-binding domain"/>
    <property type="match status" value="1"/>
</dbReference>